<dbReference type="RefSeq" id="WP_345453607.1">
    <property type="nucleotide sequence ID" value="NZ_BAABKK010000038.1"/>
</dbReference>
<comment type="caution">
    <text evidence="1">The sequence shown here is derived from an EMBL/GenBank/DDBJ whole genome shotgun (WGS) entry which is preliminary data.</text>
</comment>
<name>A0ABP9SVL5_9MICC</name>
<keyword evidence="2" id="KW-1185">Reference proteome</keyword>
<dbReference type="Proteomes" id="UP001500200">
    <property type="component" value="Unassembled WGS sequence"/>
</dbReference>
<evidence type="ECO:0000313" key="2">
    <source>
        <dbReference type="Proteomes" id="UP001500200"/>
    </source>
</evidence>
<reference evidence="2" key="1">
    <citation type="journal article" date="2019" name="Int. J. Syst. Evol. Microbiol.">
        <title>The Global Catalogue of Microorganisms (GCM) 10K type strain sequencing project: providing services to taxonomists for standard genome sequencing and annotation.</title>
        <authorList>
            <consortium name="The Broad Institute Genomics Platform"/>
            <consortium name="The Broad Institute Genome Sequencing Center for Infectious Disease"/>
            <person name="Wu L."/>
            <person name="Ma J."/>
        </authorList>
    </citation>
    <scope>NUCLEOTIDE SEQUENCE [LARGE SCALE GENOMIC DNA]</scope>
    <source>
        <strain evidence="2">JCM 18514</strain>
    </source>
</reference>
<sequence length="68" mass="7420">MPPQAITISVTENAALETELDTAVASLVSQRAPDWRQGILVTSHSPATYTVQFSPDVPSGEIHELRCW</sequence>
<organism evidence="1 2">
    <name type="scientific">Arthrobacter gyeryongensis</name>
    <dbReference type="NCBI Taxonomy" id="1650592"/>
    <lineage>
        <taxon>Bacteria</taxon>
        <taxon>Bacillati</taxon>
        <taxon>Actinomycetota</taxon>
        <taxon>Actinomycetes</taxon>
        <taxon>Micrococcales</taxon>
        <taxon>Micrococcaceae</taxon>
        <taxon>Arthrobacter</taxon>
    </lineage>
</organism>
<evidence type="ECO:0000313" key="1">
    <source>
        <dbReference type="EMBL" id="GAA5202041.1"/>
    </source>
</evidence>
<dbReference type="EMBL" id="BAABKK010000038">
    <property type="protein sequence ID" value="GAA5202041.1"/>
    <property type="molecule type" value="Genomic_DNA"/>
</dbReference>
<proteinExistence type="predicted"/>
<protein>
    <submittedName>
        <fullName evidence="1">Uncharacterized protein</fullName>
    </submittedName>
</protein>
<accession>A0ABP9SVL5</accession>
<gene>
    <name evidence="1" type="ORF">GCM10023346_47900</name>
</gene>